<dbReference type="PANTHER" id="PTHR39473:SF1">
    <property type="entry name" value="DINB-LIKE DOMAIN-CONTAINING PROTEIN"/>
    <property type="match status" value="1"/>
</dbReference>
<dbReference type="SUPFAM" id="SSF109854">
    <property type="entry name" value="DinB/YfiT-like putative metalloenzymes"/>
    <property type="match status" value="1"/>
</dbReference>
<dbReference type="Proteomes" id="UP000093807">
    <property type="component" value="Unassembled WGS sequence"/>
</dbReference>
<evidence type="ECO:0000313" key="1">
    <source>
        <dbReference type="EMBL" id="OAZ03254.1"/>
    </source>
</evidence>
<dbReference type="EMBL" id="JMTM01000065">
    <property type="protein sequence ID" value="OAZ03254.1"/>
    <property type="molecule type" value="Genomic_DNA"/>
</dbReference>
<keyword evidence="2" id="KW-1185">Reference proteome</keyword>
<dbReference type="InterPro" id="IPR034660">
    <property type="entry name" value="DinB/YfiT-like"/>
</dbReference>
<dbReference type="PANTHER" id="PTHR39473">
    <property type="match status" value="1"/>
</dbReference>
<dbReference type="OrthoDB" id="1162179at2"/>
<reference evidence="1 2" key="1">
    <citation type="submission" date="2016-06" db="EMBL/GenBank/DDBJ databases">
        <title>Draft genome sequence of Flavobacterium succinicans strain DD5b.</title>
        <authorList>
            <person name="Poehlein A."/>
            <person name="Daniel R."/>
            <person name="Simeonova D.D."/>
        </authorList>
    </citation>
    <scope>NUCLEOTIDE SEQUENCE [LARGE SCALE GENOMIC DNA]</scope>
    <source>
        <strain evidence="1 2">DD5b</strain>
    </source>
</reference>
<evidence type="ECO:0000313" key="2">
    <source>
        <dbReference type="Proteomes" id="UP000093807"/>
    </source>
</evidence>
<name>A0A199XPJ2_9FLAO</name>
<dbReference type="PATRIC" id="fig|29536.5.peg.2600"/>
<sequence>MLIASVRNSLNELIALLEQLSDAEYSFPCPELSGASIGEHTRHIIEMYQCLQNQYKTGIVNYDLRSRNRQIQTDILFAITKIEEVKDNIDLANKSLILQQVIDGETIVIESNYTRELLYNLEHCIHHQALIKVGLLHCNTITIDDNFGVARSTIEYRKQCAQ</sequence>
<gene>
    <name evidence="1" type="ORF">FLB_25000</name>
</gene>
<accession>A0A199XPJ2</accession>
<proteinExistence type="predicted"/>
<comment type="caution">
    <text evidence="1">The sequence shown here is derived from an EMBL/GenBank/DDBJ whole genome shotgun (WGS) entry which is preliminary data.</text>
</comment>
<dbReference type="AlphaFoldDB" id="A0A199XPJ2"/>
<protein>
    <recommendedName>
        <fullName evidence="3">DinB family protein</fullName>
    </recommendedName>
</protein>
<dbReference type="RefSeq" id="WP_064716256.1">
    <property type="nucleotide sequence ID" value="NZ_JMTM01000065.1"/>
</dbReference>
<evidence type="ECO:0008006" key="3">
    <source>
        <dbReference type="Google" id="ProtNLM"/>
    </source>
</evidence>
<organism evidence="1 2">
    <name type="scientific">Flavobacterium succinicans</name>
    <dbReference type="NCBI Taxonomy" id="29536"/>
    <lineage>
        <taxon>Bacteria</taxon>
        <taxon>Pseudomonadati</taxon>
        <taxon>Bacteroidota</taxon>
        <taxon>Flavobacteriia</taxon>
        <taxon>Flavobacteriales</taxon>
        <taxon>Flavobacteriaceae</taxon>
        <taxon>Flavobacterium</taxon>
    </lineage>
</organism>